<dbReference type="Proteomes" id="UP000567179">
    <property type="component" value="Unassembled WGS sequence"/>
</dbReference>
<feature type="compositionally biased region" description="Basic and acidic residues" evidence="1">
    <location>
        <begin position="363"/>
        <end position="373"/>
    </location>
</feature>
<dbReference type="EMBL" id="JAACJJ010000056">
    <property type="protein sequence ID" value="KAF5313229.1"/>
    <property type="molecule type" value="Genomic_DNA"/>
</dbReference>
<feature type="compositionally biased region" description="Basic and acidic residues" evidence="1">
    <location>
        <begin position="272"/>
        <end position="282"/>
    </location>
</feature>
<feature type="region of interest" description="Disordered" evidence="1">
    <location>
        <begin position="363"/>
        <end position="391"/>
    </location>
</feature>
<keyword evidence="3" id="KW-1185">Reference proteome</keyword>
<accession>A0A8H5EUU8</accession>
<evidence type="ECO:0000313" key="2">
    <source>
        <dbReference type="EMBL" id="KAF5313229.1"/>
    </source>
</evidence>
<organism evidence="2 3">
    <name type="scientific">Psilocybe cf. subviscida</name>
    <dbReference type="NCBI Taxonomy" id="2480587"/>
    <lineage>
        <taxon>Eukaryota</taxon>
        <taxon>Fungi</taxon>
        <taxon>Dikarya</taxon>
        <taxon>Basidiomycota</taxon>
        <taxon>Agaricomycotina</taxon>
        <taxon>Agaricomycetes</taxon>
        <taxon>Agaricomycetidae</taxon>
        <taxon>Agaricales</taxon>
        <taxon>Agaricineae</taxon>
        <taxon>Strophariaceae</taxon>
        <taxon>Psilocybe</taxon>
    </lineage>
</organism>
<gene>
    <name evidence="2" type="ORF">D9619_003580</name>
</gene>
<protein>
    <submittedName>
        <fullName evidence="2">Uncharacterized protein</fullName>
    </submittedName>
</protein>
<evidence type="ECO:0000313" key="3">
    <source>
        <dbReference type="Proteomes" id="UP000567179"/>
    </source>
</evidence>
<proteinExistence type="predicted"/>
<name>A0A8H5EUU8_9AGAR</name>
<sequence length="391" mass="45970">MTEPFETSRSSLKFRANLSGLLAPLRRVRSRTPFFALAAHRIPTLWSLYRGLLRAAPDANIRFRVRILFQNNKGWTGVEKTQESLRLGYKWLDFFRRAQAGDEHCRKVMTRFSSLVGVKMEKAYMMRFIRANIEARERFRHRPILTGAFMRPSVNFVGLPRMKPQPPSIGHLIVGRILKRNRRYERKAVLEDHMKDLRLEDEFEQGLQREVKQPLPTYFSEPQEWTRPIKEMVDDINSSNRQEYKRQTEPYTRELIERVIEARRQRIRFHTEMKDRERRGEVTKGSSRRQNQGPPAHILRTMSPKQRRLDKVSRSLSEVGYTALVKRKLGFKLKDPDAGLELGEKRNQPLLDEAAELIHAENKRRQQAEEKLMAEQARNPRSSSPSDTLPS</sequence>
<evidence type="ECO:0000256" key="1">
    <source>
        <dbReference type="SAM" id="MobiDB-lite"/>
    </source>
</evidence>
<dbReference type="AlphaFoldDB" id="A0A8H5EUU8"/>
<comment type="caution">
    <text evidence="2">The sequence shown here is derived from an EMBL/GenBank/DDBJ whole genome shotgun (WGS) entry which is preliminary data.</text>
</comment>
<dbReference type="OrthoDB" id="2571149at2759"/>
<feature type="region of interest" description="Disordered" evidence="1">
    <location>
        <begin position="272"/>
        <end position="313"/>
    </location>
</feature>
<feature type="compositionally biased region" description="Polar residues" evidence="1">
    <location>
        <begin position="379"/>
        <end position="391"/>
    </location>
</feature>
<feature type="compositionally biased region" description="Polar residues" evidence="1">
    <location>
        <begin position="284"/>
        <end position="293"/>
    </location>
</feature>
<reference evidence="2 3" key="1">
    <citation type="journal article" date="2020" name="ISME J.">
        <title>Uncovering the hidden diversity of litter-decomposition mechanisms in mushroom-forming fungi.</title>
        <authorList>
            <person name="Floudas D."/>
            <person name="Bentzer J."/>
            <person name="Ahren D."/>
            <person name="Johansson T."/>
            <person name="Persson P."/>
            <person name="Tunlid A."/>
        </authorList>
    </citation>
    <scope>NUCLEOTIDE SEQUENCE [LARGE SCALE GENOMIC DNA]</scope>
    <source>
        <strain evidence="2 3">CBS 101986</strain>
    </source>
</reference>